<evidence type="ECO:0000313" key="1">
    <source>
        <dbReference type="EMBL" id="PNX67728.1"/>
    </source>
</evidence>
<sequence>DSINVDFDVINASDPEA</sequence>
<reference evidence="1 2" key="1">
    <citation type="journal article" date="2014" name="Am. J. Bot.">
        <title>Genome assembly and annotation for red clover (Trifolium pratense; Fabaceae).</title>
        <authorList>
            <person name="Istvanek J."/>
            <person name="Jaros M."/>
            <person name="Krenek A."/>
            <person name="Repkova J."/>
        </authorList>
    </citation>
    <scope>NUCLEOTIDE SEQUENCE [LARGE SCALE GENOMIC DNA]</scope>
    <source>
        <strain evidence="2">cv. Tatra</strain>
        <tissue evidence="1">Young leaves</tissue>
    </source>
</reference>
<organism evidence="1 2">
    <name type="scientific">Trifolium pratense</name>
    <name type="common">Red clover</name>
    <dbReference type="NCBI Taxonomy" id="57577"/>
    <lineage>
        <taxon>Eukaryota</taxon>
        <taxon>Viridiplantae</taxon>
        <taxon>Streptophyta</taxon>
        <taxon>Embryophyta</taxon>
        <taxon>Tracheophyta</taxon>
        <taxon>Spermatophyta</taxon>
        <taxon>Magnoliopsida</taxon>
        <taxon>eudicotyledons</taxon>
        <taxon>Gunneridae</taxon>
        <taxon>Pentapetalae</taxon>
        <taxon>rosids</taxon>
        <taxon>fabids</taxon>
        <taxon>Fabales</taxon>
        <taxon>Fabaceae</taxon>
        <taxon>Papilionoideae</taxon>
        <taxon>50 kb inversion clade</taxon>
        <taxon>NPAAA clade</taxon>
        <taxon>Hologalegina</taxon>
        <taxon>IRL clade</taxon>
        <taxon>Trifolieae</taxon>
        <taxon>Trifolium</taxon>
    </lineage>
</organism>
<name>A0A2K3KN41_TRIPR</name>
<comment type="caution">
    <text evidence="1">The sequence shown here is derived from an EMBL/GenBank/DDBJ whole genome shotgun (WGS) entry which is preliminary data.</text>
</comment>
<feature type="non-terminal residue" evidence="1">
    <location>
        <position position="1"/>
    </location>
</feature>
<dbReference type="EMBL" id="ASHM01215320">
    <property type="protein sequence ID" value="PNX67728.1"/>
    <property type="molecule type" value="Genomic_DNA"/>
</dbReference>
<dbReference type="AlphaFoldDB" id="A0A2K3KN41"/>
<gene>
    <name evidence="1" type="ORF">L195_g063655</name>
</gene>
<dbReference type="Proteomes" id="UP000236291">
    <property type="component" value="Unassembled WGS sequence"/>
</dbReference>
<reference evidence="1 2" key="2">
    <citation type="journal article" date="2017" name="Front. Plant Sci.">
        <title>Gene Classification and Mining of Molecular Markers Useful in Red Clover (Trifolium pratense) Breeding.</title>
        <authorList>
            <person name="Istvanek J."/>
            <person name="Dluhosova J."/>
            <person name="Dluhos P."/>
            <person name="Patkova L."/>
            <person name="Nedelnik J."/>
            <person name="Repkova J."/>
        </authorList>
    </citation>
    <scope>NUCLEOTIDE SEQUENCE [LARGE SCALE GENOMIC DNA]</scope>
    <source>
        <strain evidence="2">cv. Tatra</strain>
        <tissue evidence="1">Young leaves</tissue>
    </source>
</reference>
<proteinExistence type="predicted"/>
<accession>A0A2K3KN41</accession>
<evidence type="ECO:0000313" key="2">
    <source>
        <dbReference type="Proteomes" id="UP000236291"/>
    </source>
</evidence>
<protein>
    <submittedName>
        <fullName evidence="1">Uncharacterized protein</fullName>
    </submittedName>
</protein>